<evidence type="ECO:0000256" key="7">
    <source>
        <dbReference type="SAM" id="Phobius"/>
    </source>
</evidence>
<feature type="transmembrane region" description="Helical" evidence="7">
    <location>
        <begin position="362"/>
        <end position="384"/>
    </location>
</feature>
<dbReference type="GO" id="GO:0015297">
    <property type="term" value="F:antiporter activity"/>
    <property type="evidence" value="ECO:0007669"/>
    <property type="project" value="InterPro"/>
</dbReference>
<dbReference type="Pfam" id="PF01554">
    <property type="entry name" value="MatE"/>
    <property type="match status" value="2"/>
</dbReference>
<gene>
    <name evidence="8" type="ORF">ENV67_01715</name>
</gene>
<evidence type="ECO:0000256" key="4">
    <source>
        <dbReference type="ARBA" id="ARBA00022692"/>
    </source>
</evidence>
<dbReference type="AlphaFoldDB" id="A0A7C4Y964"/>
<evidence type="ECO:0000256" key="3">
    <source>
        <dbReference type="ARBA" id="ARBA00022475"/>
    </source>
</evidence>
<evidence type="ECO:0000256" key="5">
    <source>
        <dbReference type="ARBA" id="ARBA00022989"/>
    </source>
</evidence>
<keyword evidence="3" id="KW-1003">Cell membrane</keyword>
<feature type="transmembrane region" description="Helical" evidence="7">
    <location>
        <begin position="238"/>
        <end position="263"/>
    </location>
</feature>
<keyword evidence="4 7" id="KW-0812">Transmembrane</keyword>
<accession>A0A7C4Y964</accession>
<protein>
    <submittedName>
        <fullName evidence="8">MATE family efflux transporter</fullName>
    </submittedName>
</protein>
<feature type="transmembrane region" description="Helical" evidence="7">
    <location>
        <begin position="139"/>
        <end position="159"/>
    </location>
</feature>
<reference evidence="8" key="1">
    <citation type="journal article" date="2020" name="mSystems">
        <title>Genome- and Community-Level Interaction Insights into Carbon Utilization and Element Cycling Functions of Hydrothermarchaeota in Hydrothermal Sediment.</title>
        <authorList>
            <person name="Zhou Z."/>
            <person name="Liu Y."/>
            <person name="Xu W."/>
            <person name="Pan J."/>
            <person name="Luo Z.H."/>
            <person name="Li M."/>
        </authorList>
    </citation>
    <scope>NUCLEOTIDE SEQUENCE [LARGE SCALE GENOMIC DNA]</scope>
    <source>
        <strain evidence="8">SpSt-780</strain>
    </source>
</reference>
<dbReference type="EMBL" id="DTHG01000019">
    <property type="protein sequence ID" value="HGW91244.1"/>
    <property type="molecule type" value="Genomic_DNA"/>
</dbReference>
<feature type="transmembrane region" description="Helical" evidence="7">
    <location>
        <begin position="423"/>
        <end position="443"/>
    </location>
</feature>
<evidence type="ECO:0000256" key="1">
    <source>
        <dbReference type="ARBA" id="ARBA00004651"/>
    </source>
</evidence>
<name>A0A7C4Y964_UNCW3</name>
<keyword evidence="6 7" id="KW-0472">Membrane</keyword>
<feature type="transmembrane region" description="Helical" evidence="7">
    <location>
        <begin position="52"/>
        <end position="81"/>
    </location>
</feature>
<keyword evidence="2" id="KW-0813">Transport</keyword>
<dbReference type="InterPro" id="IPR002528">
    <property type="entry name" value="MATE_fam"/>
</dbReference>
<evidence type="ECO:0000256" key="2">
    <source>
        <dbReference type="ARBA" id="ARBA00022448"/>
    </source>
</evidence>
<dbReference type="CDD" id="cd13147">
    <property type="entry name" value="MATE_MJ0709_like"/>
    <property type="match status" value="1"/>
</dbReference>
<dbReference type="PIRSF" id="PIRSF006603">
    <property type="entry name" value="DinF"/>
    <property type="match status" value="1"/>
</dbReference>
<feature type="transmembrane region" description="Helical" evidence="7">
    <location>
        <begin position="101"/>
        <end position="127"/>
    </location>
</feature>
<dbReference type="InterPro" id="IPR048279">
    <property type="entry name" value="MdtK-like"/>
</dbReference>
<dbReference type="PANTHER" id="PTHR43549">
    <property type="entry name" value="MULTIDRUG RESISTANCE PROTEIN YPNP-RELATED"/>
    <property type="match status" value="1"/>
</dbReference>
<evidence type="ECO:0000313" key="8">
    <source>
        <dbReference type="EMBL" id="HGW91244.1"/>
    </source>
</evidence>
<feature type="transmembrane region" description="Helical" evidence="7">
    <location>
        <begin position="171"/>
        <end position="191"/>
    </location>
</feature>
<feature type="transmembrane region" description="Helical" evidence="7">
    <location>
        <begin position="20"/>
        <end position="40"/>
    </location>
</feature>
<dbReference type="GO" id="GO:0005886">
    <property type="term" value="C:plasma membrane"/>
    <property type="evidence" value="ECO:0007669"/>
    <property type="project" value="UniProtKB-SubCell"/>
</dbReference>
<comment type="caution">
    <text evidence="8">The sequence shown here is derived from an EMBL/GenBank/DDBJ whole genome shotgun (WGS) entry which is preliminary data.</text>
</comment>
<feature type="transmembrane region" description="Helical" evidence="7">
    <location>
        <begin position="322"/>
        <end position="342"/>
    </location>
</feature>
<dbReference type="NCBIfam" id="TIGR00797">
    <property type="entry name" value="matE"/>
    <property type="match status" value="1"/>
</dbReference>
<sequence>MNEEYTKGVKILLGDPKKAILKLSGPMVIAMLTQSLYNLADAIWVSGIGTDALAAIGLFFPINMIIISLASGLSVGGSSAISRKIGERNKNLASIAAMNSLFIGFILGILITLLLFPVIRFILIIVGASGNVLNLTLEYSRIIISFSIPIVFSNIAGGILRGEGDTKRTMFAMVTGSVLNVIIDPIFIYVFKLGVAGAAYATVLSIMVSCLMLFYFLFIKKDTYVSLSRKDLKLHRGLIIEILRVGIPASFVQLTMSLSIFILNRLIISLGGPQGIAIFTTAWRIVTFGSIPLLGIGTGVTAVTGAAFGAKDKEKLNTGYMYSIKIGLLIELFVLLFISIFARQISFLFTFSKASSEILKPLIIAMRVLVFFLPTTPLGMFTSAMFQGIKQGEKSFVVTFLRTIVFQILFAYLFGYLLRLNLIGVWVGIVFGNLCGSTLGFIWGRITIKKLTF</sequence>
<dbReference type="InterPro" id="IPR052031">
    <property type="entry name" value="Membrane_Transporter-Flippase"/>
</dbReference>
<keyword evidence="5 7" id="KW-1133">Transmembrane helix</keyword>
<evidence type="ECO:0000256" key="6">
    <source>
        <dbReference type="ARBA" id="ARBA00023136"/>
    </source>
</evidence>
<feature type="transmembrane region" description="Helical" evidence="7">
    <location>
        <begin position="283"/>
        <end position="310"/>
    </location>
</feature>
<dbReference type="GO" id="GO:0042910">
    <property type="term" value="F:xenobiotic transmembrane transporter activity"/>
    <property type="evidence" value="ECO:0007669"/>
    <property type="project" value="InterPro"/>
</dbReference>
<organism evidence="8">
    <name type="scientific">candidate division WOR-3 bacterium</name>
    <dbReference type="NCBI Taxonomy" id="2052148"/>
    <lineage>
        <taxon>Bacteria</taxon>
        <taxon>Bacteria division WOR-3</taxon>
    </lineage>
</organism>
<feature type="transmembrane region" description="Helical" evidence="7">
    <location>
        <begin position="396"/>
        <end position="417"/>
    </location>
</feature>
<dbReference type="PANTHER" id="PTHR43549:SF2">
    <property type="entry name" value="MULTIDRUG RESISTANCE PROTEIN NORM-RELATED"/>
    <property type="match status" value="1"/>
</dbReference>
<proteinExistence type="predicted"/>
<feature type="transmembrane region" description="Helical" evidence="7">
    <location>
        <begin position="197"/>
        <end position="218"/>
    </location>
</feature>
<comment type="subcellular location">
    <subcellularLocation>
        <location evidence="1">Cell membrane</location>
        <topology evidence="1">Multi-pass membrane protein</topology>
    </subcellularLocation>
</comment>